<feature type="region of interest" description="Disordered" evidence="2">
    <location>
        <begin position="261"/>
        <end position="300"/>
    </location>
</feature>
<proteinExistence type="predicted"/>
<evidence type="ECO:0000256" key="2">
    <source>
        <dbReference type="SAM" id="MobiDB-lite"/>
    </source>
</evidence>
<keyword evidence="1" id="KW-0539">Nucleus</keyword>
<dbReference type="Pfam" id="PF02944">
    <property type="entry name" value="BESS"/>
    <property type="match status" value="1"/>
</dbReference>
<evidence type="ECO:0000259" key="3">
    <source>
        <dbReference type="PROSITE" id="PS51031"/>
    </source>
</evidence>
<sequence length="352" mass="40186">MNKMSTDTDTADEQTNSPSDDRMALLEINISNTNANSQIVLNDLRLLELLCMYPFLYSRQNSLQQDADYDEWGWEQVSKAFNESYNGIPLSTPFSTAELQWRWEIMRPLIHSLARARGEIPEPMWKIVVHISNRLNAEKAKETVNSECQDLLLSQLPFVEGLSHNQRLRLEVEVLDLIMDEERRTKFLYDEMSTKTKRTVQSEYDQFFATIKVKELPPETLQRLSSDDGCSSSSSSSPSRAPNIINANETGLRISHVFTKAEETTNGTNVPEIKTEPVDEPAGEAFQEVCSPPNKSKDGPAKEVAVKLNLFVPIRNAKEFCKKLRVRLKRLDLDEYIPLASIRRSSRFTAKH</sequence>
<evidence type="ECO:0000313" key="4">
    <source>
        <dbReference type="Proteomes" id="UP001652661"/>
    </source>
</evidence>
<feature type="domain" description="BESS" evidence="3">
    <location>
        <begin position="145"/>
        <end position="184"/>
    </location>
</feature>
<reference evidence="5" key="2">
    <citation type="submission" date="2025-08" db="UniProtKB">
        <authorList>
            <consortium name="RefSeq"/>
        </authorList>
    </citation>
    <scope>IDENTIFICATION</scope>
    <source>
        <strain evidence="5">14028-0561.14</strain>
        <tissue evidence="5">Whole fly</tissue>
    </source>
</reference>
<accession>A0A6P4IF92</accession>
<gene>
    <name evidence="5" type="primary">Lhr</name>
</gene>
<dbReference type="GO" id="GO:0003677">
    <property type="term" value="F:DNA binding"/>
    <property type="evidence" value="ECO:0007669"/>
    <property type="project" value="InterPro"/>
</dbReference>
<dbReference type="OrthoDB" id="10262320at2759"/>
<protein>
    <submittedName>
        <fullName evidence="5">Uncharacterized protein Lhr</fullName>
    </submittedName>
</protein>
<dbReference type="Proteomes" id="UP001652661">
    <property type="component" value="Chromosome 2R"/>
</dbReference>
<keyword evidence="4" id="KW-1185">Reference proteome</keyword>
<comment type="subcellular location">
    <subcellularLocation>
        <location evidence="1">Nucleus</location>
    </subcellularLocation>
</comment>
<evidence type="ECO:0000256" key="1">
    <source>
        <dbReference type="PROSITE-ProRule" id="PRU00371"/>
    </source>
</evidence>
<feature type="compositionally biased region" description="Low complexity" evidence="2">
    <location>
        <begin position="227"/>
        <end position="239"/>
    </location>
</feature>
<reference evidence="4" key="1">
    <citation type="submission" date="2025-05" db="UniProtKB">
        <authorList>
            <consortium name="RefSeq"/>
        </authorList>
    </citation>
    <scope>NUCLEOTIDE SEQUENCE [LARGE SCALE GENOMIC DNA]</scope>
    <source>
        <strain evidence="4">14028-0561.14</strain>
    </source>
</reference>
<dbReference type="PROSITE" id="PS51031">
    <property type="entry name" value="BESS"/>
    <property type="match status" value="1"/>
</dbReference>
<feature type="region of interest" description="Disordered" evidence="2">
    <location>
        <begin position="222"/>
        <end position="246"/>
    </location>
</feature>
<feature type="compositionally biased region" description="Polar residues" evidence="2">
    <location>
        <begin position="1"/>
        <end position="18"/>
    </location>
</feature>
<evidence type="ECO:0000313" key="5">
    <source>
        <dbReference type="RefSeq" id="XP_017022354.1"/>
    </source>
</evidence>
<feature type="region of interest" description="Disordered" evidence="2">
    <location>
        <begin position="1"/>
        <end position="20"/>
    </location>
</feature>
<dbReference type="GO" id="GO:0005634">
    <property type="term" value="C:nucleus"/>
    <property type="evidence" value="ECO:0007669"/>
    <property type="project" value="UniProtKB-SubCell"/>
</dbReference>
<organism evidence="4 5">
    <name type="scientific">Drosophila kikkawai</name>
    <name type="common">Fruit fly</name>
    <dbReference type="NCBI Taxonomy" id="30033"/>
    <lineage>
        <taxon>Eukaryota</taxon>
        <taxon>Metazoa</taxon>
        <taxon>Ecdysozoa</taxon>
        <taxon>Arthropoda</taxon>
        <taxon>Hexapoda</taxon>
        <taxon>Insecta</taxon>
        <taxon>Pterygota</taxon>
        <taxon>Neoptera</taxon>
        <taxon>Endopterygota</taxon>
        <taxon>Diptera</taxon>
        <taxon>Brachycera</taxon>
        <taxon>Muscomorpha</taxon>
        <taxon>Ephydroidea</taxon>
        <taxon>Drosophilidae</taxon>
        <taxon>Drosophila</taxon>
        <taxon>Sophophora</taxon>
    </lineage>
</organism>
<dbReference type="InterPro" id="IPR004210">
    <property type="entry name" value="BESS_motif"/>
</dbReference>
<name>A0A6P4IF92_DROKI</name>
<dbReference type="AlphaFoldDB" id="A0A6P4IF92"/>
<dbReference type="RefSeq" id="XP_017022354.1">
    <property type="nucleotide sequence ID" value="XM_017166865.3"/>
</dbReference>